<evidence type="ECO:0000259" key="2">
    <source>
        <dbReference type="PROSITE" id="PS51387"/>
    </source>
</evidence>
<organism evidence="3 4">
    <name type="scientific">Corynebacterium variabile</name>
    <dbReference type="NCBI Taxonomy" id="1727"/>
    <lineage>
        <taxon>Bacteria</taxon>
        <taxon>Bacillati</taxon>
        <taxon>Actinomycetota</taxon>
        <taxon>Actinomycetes</taxon>
        <taxon>Mycobacteriales</taxon>
        <taxon>Corynebacteriaceae</taxon>
        <taxon>Corynebacterium</taxon>
    </lineage>
</organism>
<dbReference type="AlphaFoldDB" id="A0A4Y4C413"/>
<keyword evidence="1" id="KW-0560">Oxidoreductase</keyword>
<dbReference type="PANTHER" id="PTHR43762:SF1">
    <property type="entry name" value="D-ARABINONO-1,4-LACTONE OXIDASE"/>
    <property type="match status" value="1"/>
</dbReference>
<dbReference type="PROSITE" id="PS51387">
    <property type="entry name" value="FAD_PCMH"/>
    <property type="match status" value="1"/>
</dbReference>
<proteinExistence type="predicted"/>
<dbReference type="Pfam" id="PF04030">
    <property type="entry name" value="ALO"/>
    <property type="match status" value="1"/>
</dbReference>
<dbReference type="GO" id="GO:0016020">
    <property type="term" value="C:membrane"/>
    <property type="evidence" value="ECO:0007669"/>
    <property type="project" value="InterPro"/>
</dbReference>
<evidence type="ECO:0000256" key="1">
    <source>
        <dbReference type="ARBA" id="ARBA00023002"/>
    </source>
</evidence>
<dbReference type="InterPro" id="IPR016169">
    <property type="entry name" value="FAD-bd_PCMH_sub2"/>
</dbReference>
<sequence length="541" mass="59378">MGCTQRLPFVGDPGNPTLSMTEATITKHVLTMAYLWWRLRINSSERCVTILPRTRRRVREASGPGCSVVRMELQTHTRSLTGWGRTAPTTAEVLSTPDVDVIAAAVAQVADSNADKPDHLKRGVIARGMGRSYGDPAMNGGGLVIDMQALNTIHSIDPDTAIVDVDAGVTLDQLMKAALPYGLWVPVLPGTRQVTIGGAIGPDIHGKNHHSAGSFGNHVRSIELLVADGRVLHLEPEGSSDDPDGTLFWATVGGMGLTGVILRATIEMTKTETAYFLCDVDRTNTLDETIAAHSDGSEVNYTYSSAWFDCISPEPKLGRSTISRGSLATLDQLKEFAPKLAKDPLKFNAPQLMTVPDIFPSFTLNKLTLSAVGLAYYTMGKPVRNQIENLTQFYQPLDLIGEWNRGYGSKGFLQYQFVVPMEAVEPFKQIIKDIQASGHYSALNVFKLFGPGNRAPLSYPMPGWNVCVDFPIRPGLGDFLDRLDKQVMEFGGRLYLAKESRTTAENFHRMYPGLEGWLETRRSIDPTGVFASDMSRRLELN</sequence>
<dbReference type="EMBL" id="BJNT01000017">
    <property type="protein sequence ID" value="GEC86866.1"/>
    <property type="molecule type" value="Genomic_DNA"/>
</dbReference>
<evidence type="ECO:0000313" key="3">
    <source>
        <dbReference type="EMBL" id="GEC86866.1"/>
    </source>
</evidence>
<dbReference type="SUPFAM" id="SSF56176">
    <property type="entry name" value="FAD-binding/transporter-associated domain-like"/>
    <property type="match status" value="1"/>
</dbReference>
<dbReference type="PANTHER" id="PTHR43762">
    <property type="entry name" value="L-GULONOLACTONE OXIDASE"/>
    <property type="match status" value="1"/>
</dbReference>
<comment type="caution">
    <text evidence="3">The sequence shown here is derived from an EMBL/GenBank/DDBJ whole genome shotgun (WGS) entry which is preliminary data.</text>
</comment>
<dbReference type="Gene3D" id="3.30.465.10">
    <property type="match status" value="1"/>
</dbReference>
<accession>A0A4Y4C413</accession>
<dbReference type="InterPro" id="IPR016166">
    <property type="entry name" value="FAD-bd_PCMH"/>
</dbReference>
<dbReference type="Proteomes" id="UP000319986">
    <property type="component" value="Unassembled WGS sequence"/>
</dbReference>
<reference evidence="3 4" key="1">
    <citation type="submission" date="2019-06" db="EMBL/GenBank/DDBJ databases">
        <title>Whole genome shotgun sequence of Corynebacterium variabile NBRC 15286.</title>
        <authorList>
            <person name="Hosoyama A."/>
            <person name="Uohara A."/>
            <person name="Ohji S."/>
            <person name="Ichikawa N."/>
        </authorList>
    </citation>
    <scope>NUCLEOTIDE SEQUENCE [LARGE SCALE GENOMIC DNA]</scope>
    <source>
        <strain evidence="3 4">NBRC 15286</strain>
    </source>
</reference>
<gene>
    <name evidence="3" type="ORF">CVA01_21800</name>
</gene>
<dbReference type="InterPro" id="IPR007173">
    <property type="entry name" value="ALO_C"/>
</dbReference>
<evidence type="ECO:0000313" key="4">
    <source>
        <dbReference type="Proteomes" id="UP000319986"/>
    </source>
</evidence>
<feature type="domain" description="FAD-binding PCMH-type" evidence="2">
    <location>
        <begin position="86"/>
        <end position="271"/>
    </location>
</feature>
<name>A0A4Y4C413_9CORY</name>
<dbReference type="GO" id="GO:0003885">
    <property type="term" value="F:D-arabinono-1,4-lactone oxidase activity"/>
    <property type="evidence" value="ECO:0007669"/>
    <property type="project" value="InterPro"/>
</dbReference>
<dbReference type="GO" id="GO:0071949">
    <property type="term" value="F:FAD binding"/>
    <property type="evidence" value="ECO:0007669"/>
    <property type="project" value="InterPro"/>
</dbReference>
<dbReference type="Pfam" id="PF01565">
    <property type="entry name" value="FAD_binding_4"/>
    <property type="match status" value="1"/>
</dbReference>
<dbReference type="InterPro" id="IPR006094">
    <property type="entry name" value="Oxid_FAD_bind_N"/>
</dbReference>
<dbReference type="InterPro" id="IPR010031">
    <property type="entry name" value="FAD_lactone_oxidase-like"/>
</dbReference>
<dbReference type="InterPro" id="IPR036318">
    <property type="entry name" value="FAD-bd_PCMH-like_sf"/>
</dbReference>
<protein>
    <submittedName>
        <fullName evidence="3">Decaprenylphosphoryl-beta-D-ribose oxidase</fullName>
    </submittedName>
</protein>